<accession>A0AAV9MJD1</accession>
<dbReference type="EMBL" id="JAWPEI010000001">
    <property type="protein sequence ID" value="KAK4737119.1"/>
    <property type="molecule type" value="Genomic_DNA"/>
</dbReference>
<evidence type="ECO:0000313" key="3">
    <source>
        <dbReference type="Proteomes" id="UP001311915"/>
    </source>
</evidence>
<comment type="caution">
    <text evidence="2">The sequence shown here is derived from an EMBL/GenBank/DDBJ whole genome shotgun (WGS) entry which is preliminary data.</text>
</comment>
<name>A0AAV9MJD1_9SOLN</name>
<reference evidence="2 3" key="1">
    <citation type="submission" date="2023-10" db="EMBL/GenBank/DDBJ databases">
        <title>Genome-Wide Identification Analysis in wild type Solanum Pinnatisectum Reveals Some Genes Defensing Phytophthora Infestans.</title>
        <authorList>
            <person name="Sun C."/>
        </authorList>
    </citation>
    <scope>NUCLEOTIDE SEQUENCE [LARGE SCALE GENOMIC DNA]</scope>
    <source>
        <strain evidence="2">LQN</strain>
        <tissue evidence="2">Leaf</tissue>
    </source>
</reference>
<proteinExistence type="predicted"/>
<keyword evidence="3" id="KW-1185">Reference proteome</keyword>
<evidence type="ECO:0000313" key="2">
    <source>
        <dbReference type="EMBL" id="KAK4737119.1"/>
    </source>
</evidence>
<feature type="region of interest" description="Disordered" evidence="1">
    <location>
        <begin position="75"/>
        <end position="151"/>
    </location>
</feature>
<organism evidence="2 3">
    <name type="scientific">Solanum pinnatisectum</name>
    <name type="common">tansyleaf nightshade</name>
    <dbReference type="NCBI Taxonomy" id="50273"/>
    <lineage>
        <taxon>Eukaryota</taxon>
        <taxon>Viridiplantae</taxon>
        <taxon>Streptophyta</taxon>
        <taxon>Embryophyta</taxon>
        <taxon>Tracheophyta</taxon>
        <taxon>Spermatophyta</taxon>
        <taxon>Magnoliopsida</taxon>
        <taxon>eudicotyledons</taxon>
        <taxon>Gunneridae</taxon>
        <taxon>Pentapetalae</taxon>
        <taxon>asterids</taxon>
        <taxon>lamiids</taxon>
        <taxon>Solanales</taxon>
        <taxon>Solanaceae</taxon>
        <taxon>Solanoideae</taxon>
        <taxon>Solaneae</taxon>
        <taxon>Solanum</taxon>
    </lineage>
</organism>
<protein>
    <submittedName>
        <fullName evidence="2">Uncharacterized protein</fullName>
    </submittedName>
</protein>
<gene>
    <name evidence="2" type="ORF">R3W88_000816</name>
</gene>
<feature type="compositionally biased region" description="Low complexity" evidence="1">
    <location>
        <begin position="124"/>
        <end position="135"/>
    </location>
</feature>
<dbReference type="Proteomes" id="UP001311915">
    <property type="component" value="Unassembled WGS sequence"/>
</dbReference>
<sequence>MIGVDSKGNPLQEGEGLVDVDVTKKEEDMIFDKIIDSTVEGVGLNGKNRENQVKEISMDLGVTSNTLATLVSDMADQEIGMDPRECTSRSPSGQRDRYPSKAQGESPVPLVPASPTLVEARGDPVSLASPVPLVPEEARDTRPTVPIVPPP</sequence>
<evidence type="ECO:0000256" key="1">
    <source>
        <dbReference type="SAM" id="MobiDB-lite"/>
    </source>
</evidence>
<dbReference type="AlphaFoldDB" id="A0AAV9MJD1"/>